<dbReference type="RefSeq" id="WP_125943419.1">
    <property type="nucleotide sequence ID" value="NZ_PXZH01000002.1"/>
</dbReference>
<dbReference type="OrthoDB" id="2200053at2"/>
<evidence type="ECO:0000313" key="2">
    <source>
        <dbReference type="EMBL" id="RST89485.1"/>
    </source>
</evidence>
<proteinExistence type="predicted"/>
<evidence type="ECO:0000313" key="3">
    <source>
        <dbReference type="Proteomes" id="UP000277864"/>
    </source>
</evidence>
<feature type="region of interest" description="Disordered" evidence="1">
    <location>
        <begin position="137"/>
        <end position="174"/>
    </location>
</feature>
<gene>
    <name evidence="2" type="ORF">C7P63_06875</name>
</gene>
<sequence>MEQLFTTIQYRLPDKKVATFLNYLDQRCITQYDNFFIFTQEQINHSFQTAIEGLVSEITISKDYLQLHHLTLVSMTIDGDFILGNDSETYVIESTLIEADIEKHPVTVIDFFVSYENQTLQSQLIPTSNQTPVHELWEKTEESKEDTQTENSLTEAKSTSEDNRKKSWWKKWLS</sequence>
<comment type="caution">
    <text evidence="2">The sequence shown here is derived from an EMBL/GenBank/DDBJ whole genome shotgun (WGS) entry which is preliminary data.</text>
</comment>
<accession>A0A3R9YEM0</accession>
<organism evidence="2 3">
    <name type="scientific">Vagococcus humatus</name>
    <dbReference type="NCBI Taxonomy" id="1889241"/>
    <lineage>
        <taxon>Bacteria</taxon>
        <taxon>Bacillati</taxon>
        <taxon>Bacillota</taxon>
        <taxon>Bacilli</taxon>
        <taxon>Lactobacillales</taxon>
        <taxon>Enterococcaceae</taxon>
        <taxon>Vagococcus</taxon>
    </lineage>
</organism>
<dbReference type="EMBL" id="PXZH01000002">
    <property type="protein sequence ID" value="RST89485.1"/>
    <property type="molecule type" value="Genomic_DNA"/>
</dbReference>
<reference evidence="2 3" key="1">
    <citation type="submission" date="2018-03" db="EMBL/GenBank/DDBJ databases">
        <authorList>
            <person name="Gulvik C.A."/>
        </authorList>
    </citation>
    <scope>NUCLEOTIDE SEQUENCE [LARGE SCALE GENOMIC DNA]</scope>
    <source>
        <strain evidence="2 3">JCM 31581</strain>
    </source>
</reference>
<keyword evidence="3" id="KW-1185">Reference proteome</keyword>
<dbReference type="Proteomes" id="UP000277864">
    <property type="component" value="Unassembled WGS sequence"/>
</dbReference>
<feature type="compositionally biased region" description="Basic and acidic residues" evidence="1">
    <location>
        <begin position="137"/>
        <end position="147"/>
    </location>
</feature>
<name>A0A3R9YEM0_9ENTE</name>
<protein>
    <submittedName>
        <fullName evidence="2">Uncharacterized protein</fullName>
    </submittedName>
</protein>
<dbReference type="AlphaFoldDB" id="A0A3R9YEM0"/>
<evidence type="ECO:0000256" key="1">
    <source>
        <dbReference type="SAM" id="MobiDB-lite"/>
    </source>
</evidence>